<evidence type="ECO:0000313" key="1">
    <source>
        <dbReference type="EMBL" id="URW76776.1"/>
    </source>
</evidence>
<reference evidence="1" key="1">
    <citation type="submission" date="2022-05" db="EMBL/GenBank/DDBJ databases">
        <title>Sphingomonas sp. strain RMG20 Genome sequencing and assembly.</title>
        <authorList>
            <person name="Kim I."/>
        </authorList>
    </citation>
    <scope>NUCLEOTIDE SEQUENCE</scope>
    <source>
        <strain evidence="1">RMG20</strain>
    </source>
</reference>
<accession>A0ABY4U1V7</accession>
<proteinExistence type="predicted"/>
<name>A0ABY4U1V7_9SPHN</name>
<keyword evidence="2" id="KW-1185">Reference proteome</keyword>
<sequence>MNRLVLMIGTAAVVAAAPADAQRRKQVTPYIEVGQVLTADLDGPSDVLTYTSIAAGVDASVQTARVEVQVNYRFEHREGWGDRVEDGDIHSGLARAAVKLGYGLNFESGALATLARTDLRGAAPGSFAGNPSNLSQVYAAYLGPTLATHVGEATLNAAYRFGYTKVEEPSLPAFLPGQPRLDNFDDSTVHMATASLGTRAGTYAPFGMTLSGGWVREGTSQLDQRYDGKFARFDAVQPVSPTLAVTAGVGYENIEISQRDPAVDASGAPVIDNNGRFVTDPASPRRIAYDFDGLFYDAGVIWRPSSRTTLTGRVGRRYDSMTYLGSLSYQTSSRSGLQIGVYDSVTSFGRGLNDALSRLPTSFAASNDPFGNQFGGCIFATGEGTNRGACLNSSLGGVTTANYRARGVDGVFTTAMGPYTLGFGGGYSNRRYLLPTLAIGTPLVNVTDEIYYAQAFASRTLGQRSTLSANAYLNYFDSGILNGSDVLAAGANTSYSYSFGRLGATASLGVFGYDQEFVGSDVSAQGLVGMRYSF</sequence>
<organism evidence="1 2">
    <name type="scientific">Sphingomonas donggukensis</name>
    <dbReference type="NCBI Taxonomy" id="2949093"/>
    <lineage>
        <taxon>Bacteria</taxon>
        <taxon>Pseudomonadati</taxon>
        <taxon>Pseudomonadota</taxon>
        <taxon>Alphaproteobacteria</taxon>
        <taxon>Sphingomonadales</taxon>
        <taxon>Sphingomonadaceae</taxon>
        <taxon>Sphingomonas</taxon>
    </lineage>
</organism>
<evidence type="ECO:0000313" key="2">
    <source>
        <dbReference type="Proteomes" id="UP001055580"/>
    </source>
</evidence>
<dbReference type="EMBL" id="CP098401">
    <property type="protein sequence ID" value="URW76776.1"/>
    <property type="molecule type" value="Genomic_DNA"/>
</dbReference>
<dbReference type="SUPFAM" id="SSF56935">
    <property type="entry name" value="Porins"/>
    <property type="match status" value="1"/>
</dbReference>
<evidence type="ECO:0008006" key="3">
    <source>
        <dbReference type="Google" id="ProtNLM"/>
    </source>
</evidence>
<gene>
    <name evidence="1" type="ORF">M9980_06145</name>
</gene>
<protein>
    <recommendedName>
        <fullName evidence="3">Preprotein translocase subunit YajC</fullName>
    </recommendedName>
</protein>
<dbReference type="RefSeq" id="WP_250754462.1">
    <property type="nucleotide sequence ID" value="NZ_CP098401.1"/>
</dbReference>
<dbReference type="Proteomes" id="UP001055580">
    <property type="component" value="Chromosome"/>
</dbReference>